<proteinExistence type="inferred from homology"/>
<dbReference type="Pfam" id="PF04290">
    <property type="entry name" value="DctQ"/>
    <property type="match status" value="1"/>
</dbReference>
<comment type="subunit">
    <text evidence="9">The complex comprises the extracytoplasmic solute receptor protein and the two transmembrane proteins.</text>
</comment>
<evidence type="ECO:0000256" key="7">
    <source>
        <dbReference type="ARBA" id="ARBA00023136"/>
    </source>
</evidence>
<evidence type="ECO:0000256" key="5">
    <source>
        <dbReference type="ARBA" id="ARBA00022692"/>
    </source>
</evidence>
<dbReference type="InterPro" id="IPR007387">
    <property type="entry name" value="TRAP_DctQ"/>
</dbReference>
<feature type="compositionally biased region" description="Polar residues" evidence="10">
    <location>
        <begin position="1"/>
        <end position="11"/>
    </location>
</feature>
<evidence type="ECO:0000259" key="11">
    <source>
        <dbReference type="Pfam" id="PF04290"/>
    </source>
</evidence>
<comment type="caution">
    <text evidence="12">The sequence shown here is derived from an EMBL/GenBank/DDBJ whole genome shotgun (WGS) entry which is preliminary data.</text>
</comment>
<protein>
    <recommendedName>
        <fullName evidence="9">TRAP transporter small permease protein</fullName>
    </recommendedName>
</protein>
<keyword evidence="13" id="KW-1185">Reference proteome</keyword>
<dbReference type="InterPro" id="IPR055348">
    <property type="entry name" value="DctQ"/>
</dbReference>
<evidence type="ECO:0000256" key="10">
    <source>
        <dbReference type="SAM" id="MobiDB-lite"/>
    </source>
</evidence>
<feature type="transmembrane region" description="Helical" evidence="9">
    <location>
        <begin position="114"/>
        <end position="138"/>
    </location>
</feature>
<name>A0ABY1ZLC4_9GAMM</name>
<evidence type="ECO:0000256" key="6">
    <source>
        <dbReference type="ARBA" id="ARBA00022989"/>
    </source>
</evidence>
<gene>
    <name evidence="12" type="ORF">EZI54_09395</name>
</gene>
<evidence type="ECO:0000313" key="12">
    <source>
        <dbReference type="EMBL" id="TBW56501.1"/>
    </source>
</evidence>
<reference evidence="12 13" key="1">
    <citation type="submission" date="2019-02" db="EMBL/GenBank/DDBJ databases">
        <title>Marinobacter halodurans sp. nov., a marine bacterium isolated from sea tidal flat.</title>
        <authorList>
            <person name="Yoo Y."/>
            <person name="Lee D.W."/>
            <person name="Kim B.S."/>
            <person name="Kim J.-J."/>
        </authorList>
    </citation>
    <scope>NUCLEOTIDE SEQUENCE [LARGE SCALE GENOMIC DNA]</scope>
    <source>
        <strain evidence="12 13">YJ-S3-2</strain>
    </source>
</reference>
<keyword evidence="4 9" id="KW-0997">Cell inner membrane</keyword>
<evidence type="ECO:0000313" key="13">
    <source>
        <dbReference type="Proteomes" id="UP000313645"/>
    </source>
</evidence>
<feature type="transmembrane region" description="Helical" evidence="9">
    <location>
        <begin position="164"/>
        <end position="186"/>
    </location>
</feature>
<dbReference type="EMBL" id="SJDL01000011">
    <property type="protein sequence ID" value="TBW56501.1"/>
    <property type="molecule type" value="Genomic_DNA"/>
</dbReference>
<dbReference type="PANTHER" id="PTHR35011">
    <property type="entry name" value="2,3-DIKETO-L-GULONATE TRAP TRANSPORTER SMALL PERMEASE PROTEIN YIAM"/>
    <property type="match status" value="1"/>
</dbReference>
<keyword evidence="3" id="KW-1003">Cell membrane</keyword>
<dbReference type="Proteomes" id="UP000313645">
    <property type="component" value="Unassembled WGS sequence"/>
</dbReference>
<evidence type="ECO:0000256" key="1">
    <source>
        <dbReference type="ARBA" id="ARBA00004429"/>
    </source>
</evidence>
<evidence type="ECO:0000256" key="9">
    <source>
        <dbReference type="RuleBase" id="RU369079"/>
    </source>
</evidence>
<dbReference type="RefSeq" id="WP_131481294.1">
    <property type="nucleotide sequence ID" value="NZ_SJDL01000011.1"/>
</dbReference>
<feature type="region of interest" description="Disordered" evidence="10">
    <location>
        <begin position="1"/>
        <end position="29"/>
    </location>
</feature>
<feature type="transmembrane region" description="Helical" evidence="9">
    <location>
        <begin position="71"/>
        <end position="93"/>
    </location>
</feature>
<feature type="transmembrane region" description="Helical" evidence="9">
    <location>
        <begin position="44"/>
        <end position="65"/>
    </location>
</feature>
<accession>A0ABY1ZLC4</accession>
<organism evidence="12 13">
    <name type="scientific">Marinobacter halodurans</name>
    <dbReference type="NCBI Taxonomy" id="2528979"/>
    <lineage>
        <taxon>Bacteria</taxon>
        <taxon>Pseudomonadati</taxon>
        <taxon>Pseudomonadota</taxon>
        <taxon>Gammaproteobacteria</taxon>
        <taxon>Pseudomonadales</taxon>
        <taxon>Marinobacteraceae</taxon>
        <taxon>Marinobacter</taxon>
    </lineage>
</organism>
<keyword evidence="2 9" id="KW-0813">Transport</keyword>
<comment type="subcellular location">
    <subcellularLocation>
        <location evidence="1 9">Cell inner membrane</location>
        <topology evidence="1 9">Multi-pass membrane protein</topology>
    </subcellularLocation>
</comment>
<keyword evidence="6 9" id="KW-1133">Transmembrane helix</keyword>
<keyword evidence="5 9" id="KW-0812">Transmembrane</keyword>
<comment type="similarity">
    <text evidence="8 9">Belongs to the TRAP transporter small permease family.</text>
</comment>
<evidence type="ECO:0000256" key="2">
    <source>
        <dbReference type="ARBA" id="ARBA00022448"/>
    </source>
</evidence>
<evidence type="ECO:0000256" key="4">
    <source>
        <dbReference type="ARBA" id="ARBA00022519"/>
    </source>
</evidence>
<feature type="domain" description="Tripartite ATP-independent periplasmic transporters DctQ component" evidence="11">
    <location>
        <begin position="52"/>
        <end position="190"/>
    </location>
</feature>
<keyword evidence="7 9" id="KW-0472">Membrane</keyword>
<evidence type="ECO:0000256" key="3">
    <source>
        <dbReference type="ARBA" id="ARBA00022475"/>
    </source>
</evidence>
<evidence type="ECO:0000256" key="8">
    <source>
        <dbReference type="ARBA" id="ARBA00038436"/>
    </source>
</evidence>
<comment type="function">
    <text evidence="9">Part of the tripartite ATP-independent periplasmic (TRAP) transport system.</text>
</comment>
<sequence>MSQSNPHTNPIDNAELAESGSPEESGESPRSGFDRLILRFGRGAAWLAFIAMAISVYEVFMRYGLDSPTSWVHESVVMLVATLFALGGPVAMAGNRHIRVRVLYDHVGPRLRRWLDLLNDTITLGFCLMMSYAAYVMFWNSSHNPMGEWSLERSGTSWNPPFPALVKGIILLALAIMTIQTVIHLVQSLRTCFAASHSPEDHA</sequence>